<keyword evidence="9" id="KW-0472">Membrane</keyword>
<dbReference type="GO" id="GO:0046872">
    <property type="term" value="F:metal ion binding"/>
    <property type="evidence" value="ECO:0007669"/>
    <property type="project" value="UniProtKB-KW"/>
</dbReference>
<dbReference type="FunCoup" id="Q23F83">
    <property type="interactions" value="691"/>
</dbReference>
<dbReference type="RefSeq" id="XP_001015515.1">
    <property type="nucleotide sequence ID" value="XM_001015515.3"/>
</dbReference>
<dbReference type="SUPFAM" id="SSF81606">
    <property type="entry name" value="PP2C-like"/>
    <property type="match status" value="1"/>
</dbReference>
<dbReference type="InParanoid" id="Q23F83"/>
<dbReference type="OrthoDB" id="10264738at2759"/>
<dbReference type="InterPro" id="IPR015655">
    <property type="entry name" value="PP2C"/>
</dbReference>
<comment type="cofactor">
    <cofactor evidence="1">
        <name>Mn(2+)</name>
        <dbReference type="ChEBI" id="CHEBI:29035"/>
    </cofactor>
</comment>
<reference evidence="14" key="1">
    <citation type="journal article" date="2006" name="PLoS Biol.">
        <title>Macronuclear genome sequence of the ciliate Tetrahymena thermophila, a model eukaryote.</title>
        <authorList>
            <person name="Eisen J.A."/>
            <person name="Coyne R.S."/>
            <person name="Wu M."/>
            <person name="Wu D."/>
            <person name="Thiagarajan M."/>
            <person name="Wortman J.R."/>
            <person name="Badger J.H."/>
            <person name="Ren Q."/>
            <person name="Amedeo P."/>
            <person name="Jones K.M."/>
            <person name="Tallon L.J."/>
            <person name="Delcher A.L."/>
            <person name="Salzberg S.L."/>
            <person name="Silva J.C."/>
            <person name="Haas B.J."/>
            <person name="Majoros W.H."/>
            <person name="Farzad M."/>
            <person name="Carlton J.M."/>
            <person name="Smith R.K. Jr."/>
            <person name="Garg J."/>
            <person name="Pearlman R.E."/>
            <person name="Karrer K.M."/>
            <person name="Sun L."/>
            <person name="Manning G."/>
            <person name="Elde N.C."/>
            <person name="Turkewitz A.P."/>
            <person name="Asai D.J."/>
            <person name="Wilkes D.E."/>
            <person name="Wang Y."/>
            <person name="Cai H."/>
            <person name="Collins K."/>
            <person name="Stewart B.A."/>
            <person name="Lee S.R."/>
            <person name="Wilamowska K."/>
            <person name="Weinberg Z."/>
            <person name="Ruzzo W.L."/>
            <person name="Wloga D."/>
            <person name="Gaertig J."/>
            <person name="Frankel J."/>
            <person name="Tsao C.-C."/>
            <person name="Gorovsky M.A."/>
            <person name="Keeling P.J."/>
            <person name="Waller R.F."/>
            <person name="Patron N.J."/>
            <person name="Cherry J.M."/>
            <person name="Stover N.A."/>
            <person name="Krieger C.J."/>
            <person name="del Toro C."/>
            <person name="Ryder H.F."/>
            <person name="Williamson S.C."/>
            <person name="Barbeau R.A."/>
            <person name="Hamilton E.P."/>
            <person name="Orias E."/>
        </authorList>
    </citation>
    <scope>NUCLEOTIDE SEQUENCE [LARGE SCALE GENOMIC DNA]</scope>
    <source>
        <strain evidence="14">SB210</strain>
    </source>
</reference>
<comment type="similarity">
    <text evidence="4 11">Belongs to the PP2C family.</text>
</comment>
<keyword evidence="10" id="KW-0464">Manganese</keyword>
<keyword evidence="8 11" id="KW-0904">Protein phosphatase</keyword>
<keyword evidence="14" id="KW-1185">Reference proteome</keyword>
<keyword evidence="6" id="KW-0479">Metal-binding</keyword>
<dbReference type="InterPro" id="IPR036457">
    <property type="entry name" value="PPM-type-like_dom_sf"/>
</dbReference>
<dbReference type="OMA" id="ADPEYEH"/>
<evidence type="ECO:0000256" key="8">
    <source>
        <dbReference type="ARBA" id="ARBA00022912"/>
    </source>
</evidence>
<evidence type="ECO:0000256" key="3">
    <source>
        <dbReference type="ARBA" id="ARBA00004170"/>
    </source>
</evidence>
<gene>
    <name evidence="13" type="ORF">TTHERM_00382310</name>
</gene>
<evidence type="ECO:0000256" key="2">
    <source>
        <dbReference type="ARBA" id="ARBA00001946"/>
    </source>
</evidence>
<dbReference type="GeneID" id="7840893"/>
<evidence type="ECO:0000313" key="13">
    <source>
        <dbReference type="EMBL" id="EAR95270.1"/>
    </source>
</evidence>
<sequence>MGSYLSQPVKTKESEVNQNQKFQYASVSMQGWRTSMEDAHINNLDIDNKGTALFGVFDGHGGKEVAQFVAQKFQSELVNSNEYKSGKYKEALERTFLKMDDLIRSEEGTSEIDNPNAGCTANVVLITNDKIYCANCGDSRAIVSVKGTAVALSEDHKPDDDKEKKRIQKAGGEVFQGRVNGNLNLSRALGDLEYKVNEKDSKNTDPKDFIITAFPDVTDRELNADIELIILGCDGIWECRSNQAIVDTFKNKSVNLKDQCERFLDEILAPTTAGQTSGLDNMSIIVIRVTH</sequence>
<protein>
    <recommendedName>
        <fullName evidence="5">protein-serine/threonine phosphatase</fullName>
        <ecNumber evidence="5">3.1.3.16</ecNumber>
    </recommendedName>
</protein>
<comment type="cofactor">
    <cofactor evidence="2">
        <name>Mg(2+)</name>
        <dbReference type="ChEBI" id="CHEBI:18420"/>
    </cofactor>
</comment>
<evidence type="ECO:0000256" key="6">
    <source>
        <dbReference type="ARBA" id="ARBA00022723"/>
    </source>
</evidence>
<keyword evidence="7 11" id="KW-0378">Hydrolase</keyword>
<evidence type="ECO:0000256" key="5">
    <source>
        <dbReference type="ARBA" id="ARBA00013081"/>
    </source>
</evidence>
<dbReference type="Proteomes" id="UP000009168">
    <property type="component" value="Unassembled WGS sequence"/>
</dbReference>
<dbReference type="Pfam" id="PF00481">
    <property type="entry name" value="PP2C"/>
    <property type="match status" value="1"/>
</dbReference>
<evidence type="ECO:0000313" key="14">
    <source>
        <dbReference type="Proteomes" id="UP000009168"/>
    </source>
</evidence>
<dbReference type="AlphaFoldDB" id="Q23F83"/>
<dbReference type="InterPro" id="IPR001932">
    <property type="entry name" value="PPM-type_phosphatase-like_dom"/>
</dbReference>
<dbReference type="PROSITE" id="PS51746">
    <property type="entry name" value="PPM_2"/>
    <property type="match status" value="1"/>
</dbReference>
<evidence type="ECO:0000259" key="12">
    <source>
        <dbReference type="PROSITE" id="PS51746"/>
    </source>
</evidence>
<evidence type="ECO:0000256" key="4">
    <source>
        <dbReference type="ARBA" id="ARBA00006702"/>
    </source>
</evidence>
<dbReference type="EMBL" id="GG662706">
    <property type="protein sequence ID" value="EAR95270.1"/>
    <property type="molecule type" value="Genomic_DNA"/>
</dbReference>
<name>Q23F83_TETTS</name>
<evidence type="ECO:0000256" key="11">
    <source>
        <dbReference type="RuleBase" id="RU003465"/>
    </source>
</evidence>
<comment type="subcellular location">
    <subcellularLocation>
        <location evidence="3">Membrane</location>
        <topology evidence="3">Peripheral membrane protein</topology>
    </subcellularLocation>
</comment>
<dbReference type="GO" id="GO:0004722">
    <property type="term" value="F:protein serine/threonine phosphatase activity"/>
    <property type="evidence" value="ECO:0007669"/>
    <property type="project" value="UniProtKB-EC"/>
</dbReference>
<feature type="domain" description="PPM-type phosphatase" evidence="12">
    <location>
        <begin position="23"/>
        <end position="289"/>
    </location>
</feature>
<evidence type="ECO:0000256" key="10">
    <source>
        <dbReference type="ARBA" id="ARBA00023211"/>
    </source>
</evidence>
<dbReference type="GO" id="GO:0016020">
    <property type="term" value="C:membrane"/>
    <property type="evidence" value="ECO:0007669"/>
    <property type="project" value="UniProtKB-SubCell"/>
</dbReference>
<evidence type="ECO:0000256" key="1">
    <source>
        <dbReference type="ARBA" id="ARBA00001936"/>
    </source>
</evidence>
<evidence type="ECO:0000256" key="7">
    <source>
        <dbReference type="ARBA" id="ARBA00022801"/>
    </source>
</evidence>
<dbReference type="Gene3D" id="3.60.40.10">
    <property type="entry name" value="PPM-type phosphatase domain"/>
    <property type="match status" value="1"/>
</dbReference>
<evidence type="ECO:0000256" key="9">
    <source>
        <dbReference type="ARBA" id="ARBA00023136"/>
    </source>
</evidence>
<accession>Q23F83</accession>
<dbReference type="SMART" id="SM00332">
    <property type="entry name" value="PP2Cc"/>
    <property type="match status" value="1"/>
</dbReference>
<dbReference type="PANTHER" id="PTHR13832">
    <property type="entry name" value="PROTEIN PHOSPHATASE 2C"/>
    <property type="match status" value="1"/>
</dbReference>
<dbReference type="HOGENOM" id="CLU_013173_4_1_1"/>
<dbReference type="eggNOG" id="KOG0698">
    <property type="taxonomic scope" value="Eukaryota"/>
</dbReference>
<dbReference type="InterPro" id="IPR000222">
    <property type="entry name" value="PP2C_BS"/>
</dbReference>
<dbReference type="PANTHER" id="PTHR13832:SF565">
    <property type="entry name" value="AT28366P-RELATED"/>
    <property type="match status" value="1"/>
</dbReference>
<dbReference type="CDD" id="cd00143">
    <property type="entry name" value="PP2Cc"/>
    <property type="match status" value="1"/>
</dbReference>
<organism evidence="13 14">
    <name type="scientific">Tetrahymena thermophila (strain SB210)</name>
    <dbReference type="NCBI Taxonomy" id="312017"/>
    <lineage>
        <taxon>Eukaryota</taxon>
        <taxon>Sar</taxon>
        <taxon>Alveolata</taxon>
        <taxon>Ciliophora</taxon>
        <taxon>Intramacronucleata</taxon>
        <taxon>Oligohymenophorea</taxon>
        <taxon>Hymenostomatida</taxon>
        <taxon>Tetrahymenina</taxon>
        <taxon>Tetrahymenidae</taxon>
        <taxon>Tetrahymena</taxon>
    </lineage>
</organism>
<dbReference type="PROSITE" id="PS01032">
    <property type="entry name" value="PPM_1"/>
    <property type="match status" value="1"/>
</dbReference>
<dbReference type="STRING" id="312017.Q23F83"/>
<dbReference type="KEGG" id="tet:TTHERM_00382310"/>
<proteinExistence type="inferred from homology"/>
<dbReference type="EC" id="3.1.3.16" evidence="5"/>